<evidence type="ECO:0000313" key="3">
    <source>
        <dbReference type="Proteomes" id="UP000749559"/>
    </source>
</evidence>
<proteinExistence type="predicted"/>
<dbReference type="Proteomes" id="UP000749559">
    <property type="component" value="Unassembled WGS sequence"/>
</dbReference>
<reference evidence="2" key="1">
    <citation type="submission" date="2022-03" db="EMBL/GenBank/DDBJ databases">
        <authorList>
            <person name="Martin C."/>
        </authorList>
    </citation>
    <scope>NUCLEOTIDE SEQUENCE</scope>
</reference>
<dbReference type="EMBL" id="CAIIXF020000247">
    <property type="protein sequence ID" value="CAH1803083.1"/>
    <property type="molecule type" value="Genomic_DNA"/>
</dbReference>
<evidence type="ECO:0000313" key="2">
    <source>
        <dbReference type="EMBL" id="CAH1803083.1"/>
    </source>
</evidence>
<accession>A0A8S4QDX6</accession>
<gene>
    <name evidence="2" type="ORF">OFUS_LOCUS26705</name>
</gene>
<dbReference type="AlphaFoldDB" id="A0A8S4QDX6"/>
<feature type="region of interest" description="Disordered" evidence="1">
    <location>
        <begin position="101"/>
        <end position="120"/>
    </location>
</feature>
<keyword evidence="3" id="KW-1185">Reference proteome</keyword>
<sequence>MPIDQPDDGSQMRDLLRVHPSDTDMVTESVDMYETEDGATVKRTVVDSHRQEINIGEPPEKYTALEMVDSDVPVAMATTLTRQTNTTEVVTITTERTMTSRQVEIEEEGEEKEIELKPPEKSELRDIISGFILGGADQEDPIEQ</sequence>
<name>A0A8S4QDX6_OWEFU</name>
<comment type="caution">
    <text evidence="2">The sequence shown here is derived from an EMBL/GenBank/DDBJ whole genome shotgun (WGS) entry which is preliminary data.</text>
</comment>
<evidence type="ECO:0000256" key="1">
    <source>
        <dbReference type="SAM" id="MobiDB-lite"/>
    </source>
</evidence>
<protein>
    <submittedName>
        <fullName evidence="2">Uncharacterized protein</fullName>
    </submittedName>
</protein>
<feature type="non-terminal residue" evidence="2">
    <location>
        <position position="144"/>
    </location>
</feature>
<organism evidence="2 3">
    <name type="scientific">Owenia fusiformis</name>
    <name type="common">Polychaete worm</name>
    <dbReference type="NCBI Taxonomy" id="6347"/>
    <lineage>
        <taxon>Eukaryota</taxon>
        <taxon>Metazoa</taxon>
        <taxon>Spiralia</taxon>
        <taxon>Lophotrochozoa</taxon>
        <taxon>Annelida</taxon>
        <taxon>Polychaeta</taxon>
        <taxon>Sedentaria</taxon>
        <taxon>Canalipalpata</taxon>
        <taxon>Sabellida</taxon>
        <taxon>Oweniida</taxon>
        <taxon>Oweniidae</taxon>
        <taxon>Owenia</taxon>
    </lineage>
</organism>